<reference evidence="2 3" key="2">
    <citation type="submission" date="2019-09" db="EMBL/GenBank/DDBJ databases">
        <authorList>
            <person name="Depoorter E."/>
        </authorList>
    </citation>
    <scope>NUCLEOTIDE SEQUENCE [LARGE SCALE GENOMIC DNA]</scope>
    <source>
        <strain evidence="2">LMG 26883</strain>
    </source>
</reference>
<sequence length="130" mass="14625">MPGDREAGDEMDDYLIECDSAEFDALARVICDLFPEQTRFVESSDARGRFLSVQWLAMRFGATPKRMTLDVRIAPAAFARYLALKPMQRARSHAVLHAYAEAMLGSLEERHAAGEAVEREAELELDEDFA</sequence>
<evidence type="ECO:0000313" key="2">
    <source>
        <dbReference type="EMBL" id="VWB99158.1"/>
    </source>
</evidence>
<dbReference type="EMBL" id="CABVPP010000044">
    <property type="protein sequence ID" value="VWB99158.1"/>
    <property type="molecule type" value="Genomic_DNA"/>
</dbReference>
<gene>
    <name evidence="2" type="ORF">BPS26883_04802</name>
    <name evidence="1" type="ORF">FEQ00_06463</name>
</gene>
<reference evidence="1 4" key="1">
    <citation type="submission" date="2019-06" db="EMBL/GenBank/DDBJ databases">
        <title>Evolution of Burkholderia multivorans in the lungs of Cystic Fibrosis patients.</title>
        <authorList>
            <person name="Moreira L.M."/>
        </authorList>
    </citation>
    <scope>NUCLEOTIDE SEQUENCE [LARGE SCALE GENOMIC DNA]</scope>
    <source>
        <strain evidence="1 4">VC13239</strain>
    </source>
</reference>
<name>A0A6P2NX50_9BURK</name>
<dbReference type="EMBL" id="VJSY01000078">
    <property type="protein sequence ID" value="MDR8758002.1"/>
    <property type="molecule type" value="Genomic_DNA"/>
</dbReference>
<proteinExistence type="predicted"/>
<organism evidence="2 3">
    <name type="scientific">Burkholderia pseudomultivorans</name>
    <dbReference type="NCBI Taxonomy" id="1207504"/>
    <lineage>
        <taxon>Bacteria</taxon>
        <taxon>Pseudomonadati</taxon>
        <taxon>Pseudomonadota</taxon>
        <taxon>Betaproteobacteria</taxon>
        <taxon>Burkholderiales</taxon>
        <taxon>Burkholderiaceae</taxon>
        <taxon>Burkholderia</taxon>
        <taxon>Burkholderia cepacia complex</taxon>
    </lineage>
</organism>
<dbReference type="Proteomes" id="UP000494162">
    <property type="component" value="Unassembled WGS sequence"/>
</dbReference>
<evidence type="ECO:0008006" key="5">
    <source>
        <dbReference type="Google" id="ProtNLM"/>
    </source>
</evidence>
<dbReference type="AlphaFoldDB" id="A0A6P2NX50"/>
<evidence type="ECO:0000313" key="4">
    <source>
        <dbReference type="Proteomes" id="UP001248067"/>
    </source>
</evidence>
<dbReference type="InterPro" id="IPR021389">
    <property type="entry name" value="DUF3022"/>
</dbReference>
<evidence type="ECO:0000313" key="1">
    <source>
        <dbReference type="EMBL" id="MDR8758002.1"/>
    </source>
</evidence>
<keyword evidence="4" id="KW-1185">Reference proteome</keyword>
<dbReference type="Pfam" id="PF11226">
    <property type="entry name" value="DUF3022"/>
    <property type="match status" value="1"/>
</dbReference>
<accession>A0A6P2NX50</accession>
<evidence type="ECO:0000313" key="3">
    <source>
        <dbReference type="Proteomes" id="UP000494162"/>
    </source>
</evidence>
<dbReference type="Proteomes" id="UP001248067">
    <property type="component" value="Unassembled WGS sequence"/>
</dbReference>
<protein>
    <recommendedName>
        <fullName evidence="5">DUF3022 domain-containing protein</fullName>
    </recommendedName>
</protein>